<dbReference type="PANTHER" id="PTHR11560">
    <property type="entry name" value="39S RIBOSOMAL PROTEIN L10, MITOCHONDRIAL"/>
    <property type="match status" value="1"/>
</dbReference>
<dbReference type="SUPFAM" id="SSF160369">
    <property type="entry name" value="Ribosomal protein L10-like"/>
    <property type="match status" value="1"/>
</dbReference>
<dbReference type="InterPro" id="IPR022973">
    <property type="entry name" value="Ribosomal_uL10_bac"/>
</dbReference>
<evidence type="ECO:0000256" key="4">
    <source>
        <dbReference type="ARBA" id="ARBA00023274"/>
    </source>
</evidence>
<name>A0A1S8GQJ8_9PROT</name>
<dbReference type="Gene3D" id="6.10.250.290">
    <property type="match status" value="1"/>
</dbReference>
<comment type="caution">
    <text evidence="7">The sequence shown here is derived from an EMBL/GenBank/DDBJ whole genome shotgun (WGS) entry which is preliminary data.</text>
</comment>
<evidence type="ECO:0000256" key="3">
    <source>
        <dbReference type="ARBA" id="ARBA00022980"/>
    </source>
</evidence>
<evidence type="ECO:0000256" key="2">
    <source>
        <dbReference type="ARBA" id="ARBA00008889"/>
    </source>
</evidence>
<gene>
    <name evidence="6" type="primary">rplJ</name>
    <name evidence="7" type="ORF">AL01_04505</name>
</gene>
<keyword evidence="3 6" id="KW-0689">Ribosomal protein</keyword>
<dbReference type="CDD" id="cd05797">
    <property type="entry name" value="Ribosomal_L10"/>
    <property type="match status" value="1"/>
</dbReference>
<accession>A0A1S8GQJ8</accession>
<dbReference type="GO" id="GO:0005840">
    <property type="term" value="C:ribosome"/>
    <property type="evidence" value="ECO:0007669"/>
    <property type="project" value="UniProtKB-KW"/>
</dbReference>
<dbReference type="GO" id="GO:0070180">
    <property type="term" value="F:large ribosomal subunit rRNA binding"/>
    <property type="evidence" value="ECO:0007669"/>
    <property type="project" value="UniProtKB-UniRule"/>
</dbReference>
<evidence type="ECO:0000313" key="8">
    <source>
        <dbReference type="Proteomes" id="UP000200980"/>
    </source>
</evidence>
<dbReference type="InterPro" id="IPR001790">
    <property type="entry name" value="Ribosomal_uL10"/>
</dbReference>
<evidence type="ECO:0000256" key="5">
    <source>
        <dbReference type="ARBA" id="ARBA00035202"/>
    </source>
</evidence>
<dbReference type="InterPro" id="IPR047865">
    <property type="entry name" value="Ribosomal_uL10_bac_type"/>
</dbReference>
<evidence type="ECO:0000313" key="7">
    <source>
        <dbReference type="EMBL" id="OOL18991.1"/>
    </source>
</evidence>
<reference evidence="7 8" key="1">
    <citation type="journal article" date="2016" name="PLoS ONE">
        <title>Whole-Genome Sequence Analysis of Bombella intestini LMG 28161T, a Novel Acetic Acid Bacterium Isolated from the Crop of a Red-Tailed Bumble Bee, Bombus lapidarius.</title>
        <authorList>
            <person name="Li L."/>
            <person name="Illeghems K."/>
            <person name="Van Kerrebroeck S."/>
            <person name="Borremans W."/>
            <person name="Cleenwerck I."/>
            <person name="Smagghe G."/>
            <person name="De Vuyst L."/>
            <person name="Vandamme P."/>
        </authorList>
    </citation>
    <scope>NUCLEOTIDE SEQUENCE [LARGE SCALE GENOMIC DNA]</scope>
    <source>
        <strain evidence="7 8">R-52487</strain>
    </source>
</reference>
<sequence length="174" mass="18236">MDRTEKRAFVESLSKVFGSTSMVIVTQNLGLTVADATELRRNIRAVGATYRVAKNRLVSRALDGTQFDGIAPLLKGPTAISWSDEPVGVAKVLVEFAKKNDKLVVLGGALGNQTLTADSVKALASLPSLDELRAQLVGMISTPATRIAGVTQAPAGQLARVLGAYARTGDTEAA</sequence>
<comment type="subunit">
    <text evidence="6">Part of the ribosomal stalk of the 50S ribosomal subunit. The N-terminus interacts with L11 and the large rRNA to form the base of the stalk. The C-terminus forms an elongated spine to which L12 dimers bind in a sequential fashion forming a multimeric L10(L12)X complex.</text>
</comment>
<keyword evidence="6" id="KW-0694">RNA-binding</keyword>
<evidence type="ECO:0000256" key="1">
    <source>
        <dbReference type="ARBA" id="ARBA00002633"/>
    </source>
</evidence>
<dbReference type="RefSeq" id="WP_077396350.1">
    <property type="nucleotide sequence ID" value="NZ_JATM01000002.1"/>
</dbReference>
<dbReference type="GO" id="GO:0006412">
    <property type="term" value="P:translation"/>
    <property type="evidence" value="ECO:0007669"/>
    <property type="project" value="UniProtKB-UniRule"/>
</dbReference>
<organism evidence="7 8">
    <name type="scientific">Bombella intestini</name>
    <dbReference type="NCBI Taxonomy" id="1539051"/>
    <lineage>
        <taxon>Bacteria</taxon>
        <taxon>Pseudomonadati</taxon>
        <taxon>Pseudomonadota</taxon>
        <taxon>Alphaproteobacteria</taxon>
        <taxon>Acetobacterales</taxon>
        <taxon>Acetobacteraceae</taxon>
        <taxon>Bombella</taxon>
    </lineage>
</organism>
<protein>
    <recommendedName>
        <fullName evidence="5 6">Large ribosomal subunit protein uL10</fullName>
    </recommendedName>
</protein>
<dbReference type="HAMAP" id="MF_00362">
    <property type="entry name" value="Ribosomal_uL10"/>
    <property type="match status" value="1"/>
</dbReference>
<comment type="function">
    <text evidence="1 6">Forms part of the ribosomal stalk, playing a central role in the interaction of the ribosome with GTP-bound translation factors.</text>
</comment>
<dbReference type="Pfam" id="PF00466">
    <property type="entry name" value="Ribosomal_L10"/>
    <property type="match status" value="1"/>
</dbReference>
<dbReference type="Gene3D" id="3.30.70.1730">
    <property type="match status" value="1"/>
</dbReference>
<keyword evidence="4 6" id="KW-0687">Ribonucleoprotein</keyword>
<keyword evidence="8" id="KW-1185">Reference proteome</keyword>
<evidence type="ECO:0000256" key="6">
    <source>
        <dbReference type="HAMAP-Rule" id="MF_00362"/>
    </source>
</evidence>
<dbReference type="GO" id="GO:1990904">
    <property type="term" value="C:ribonucleoprotein complex"/>
    <property type="evidence" value="ECO:0007669"/>
    <property type="project" value="UniProtKB-KW"/>
</dbReference>
<dbReference type="STRING" id="1539051.AL01_04505"/>
<dbReference type="OrthoDB" id="9791972at2"/>
<dbReference type="NCBIfam" id="NF000955">
    <property type="entry name" value="PRK00099.1-1"/>
    <property type="match status" value="1"/>
</dbReference>
<dbReference type="InterPro" id="IPR043141">
    <property type="entry name" value="Ribosomal_uL10-like_sf"/>
</dbReference>
<proteinExistence type="inferred from homology"/>
<comment type="similarity">
    <text evidence="2 6">Belongs to the universal ribosomal protein uL10 family.</text>
</comment>
<dbReference type="AlphaFoldDB" id="A0A1S8GQJ8"/>
<dbReference type="Proteomes" id="UP000200980">
    <property type="component" value="Unassembled WGS sequence"/>
</dbReference>
<keyword evidence="6" id="KW-0699">rRNA-binding</keyword>
<dbReference type="EMBL" id="JATM01000002">
    <property type="protein sequence ID" value="OOL18991.1"/>
    <property type="molecule type" value="Genomic_DNA"/>
</dbReference>